<proteinExistence type="predicted"/>
<accession>A0A2V2Z617</accession>
<evidence type="ECO:0000313" key="4">
    <source>
        <dbReference type="Proteomes" id="UP000246635"/>
    </source>
</evidence>
<dbReference type="Pfam" id="PF14297">
    <property type="entry name" value="Lin1244_N"/>
    <property type="match status" value="1"/>
</dbReference>
<dbReference type="InterPro" id="IPR025400">
    <property type="entry name" value="Lin1244/Lin1753-like_N"/>
</dbReference>
<protein>
    <submittedName>
        <fullName evidence="3">Uncharacterized protein DUF4373</fullName>
    </submittedName>
</protein>
<dbReference type="Proteomes" id="UP000246635">
    <property type="component" value="Unassembled WGS sequence"/>
</dbReference>
<feature type="compositionally biased region" description="Basic and acidic residues" evidence="1">
    <location>
        <begin position="268"/>
        <end position="279"/>
    </location>
</feature>
<reference evidence="3 4" key="1">
    <citation type="submission" date="2018-05" db="EMBL/GenBank/DDBJ databases">
        <title>Genomic Encyclopedia of Type Strains, Phase III (KMG-III): the genomes of soil and plant-associated and newly described type strains.</title>
        <authorList>
            <person name="Whitman W."/>
        </authorList>
    </citation>
    <scope>NUCLEOTIDE SEQUENCE [LARGE SCALE GENOMIC DNA]</scope>
    <source>
        <strain evidence="3 4">CECT 5696</strain>
    </source>
</reference>
<dbReference type="EMBL" id="QGTQ01000003">
    <property type="protein sequence ID" value="PWW06290.1"/>
    <property type="molecule type" value="Genomic_DNA"/>
</dbReference>
<gene>
    <name evidence="3" type="ORF">DFQ01_103192</name>
</gene>
<comment type="caution">
    <text evidence="3">The sequence shown here is derived from an EMBL/GenBank/DDBJ whole genome shotgun (WGS) entry which is preliminary data.</text>
</comment>
<feature type="domain" description="Lin1244/Lin1753-like N-terminal" evidence="2">
    <location>
        <begin position="7"/>
        <end position="97"/>
    </location>
</feature>
<evidence type="ECO:0000313" key="3">
    <source>
        <dbReference type="EMBL" id="PWW06290.1"/>
    </source>
</evidence>
<evidence type="ECO:0000256" key="1">
    <source>
        <dbReference type="SAM" id="MobiDB-lite"/>
    </source>
</evidence>
<feature type="region of interest" description="Disordered" evidence="1">
    <location>
        <begin position="246"/>
        <end position="279"/>
    </location>
</feature>
<name>A0A2V2Z617_9BACL</name>
<feature type="compositionally biased region" description="Basic and acidic residues" evidence="1">
    <location>
        <begin position="105"/>
        <end position="126"/>
    </location>
</feature>
<feature type="region of interest" description="Disordered" evidence="1">
    <location>
        <begin position="105"/>
        <end position="134"/>
    </location>
</feature>
<evidence type="ECO:0000259" key="2">
    <source>
        <dbReference type="Pfam" id="PF14297"/>
    </source>
</evidence>
<keyword evidence="4" id="KW-1185">Reference proteome</keyword>
<organism evidence="3 4">
    <name type="scientific">Paenibacillus cellulosilyticus</name>
    <dbReference type="NCBI Taxonomy" id="375489"/>
    <lineage>
        <taxon>Bacteria</taxon>
        <taxon>Bacillati</taxon>
        <taxon>Bacillota</taxon>
        <taxon>Bacilli</taxon>
        <taxon>Bacillales</taxon>
        <taxon>Paenibacillaceae</taxon>
        <taxon>Paenibacillus</taxon>
    </lineage>
</organism>
<dbReference type="AlphaFoldDB" id="A0A2V2Z617"/>
<sequence>MAKEAYYFSHDSNARHDPDIGQMRSVYKMLGYAWFWVLIEMMRDANEHKLSMQGKYIWNAYASELQCNAEEARQFVEDCINEFNLFASDGRFFWSESLLRRMEKKTTTSEKRSAAAKKRWDKDRTNTEFPDDNMQMHDVSNAIAMQGKESKRNKSKVKEIKEKEIKDKTAFEAYTSNPVLLSSLNSFIEFRMKIRKPMTDRAVSLLLSNLDKLGKDDKEKISILEQSILNGWQGIFALKDQGGAANAKPREFTQGVRSGGHSGQSEYAHLDKPGWSRRA</sequence>